<sequence length="320" mass="34067">MFKSYAHAQELLIDAGVVETHYHVGPELVARRYDVESLAEAVRPFGAAMVLKNHTYSTTPLAALARHRRNVQFYGGIVLNSYVGGLNAAAVAGAVSGNKADVTATAPDDCPVVVWMPTVDAVSHVKTFGFGFDPKWSGCCAGPKHGPAPTGQGGQELVVAFDESLGPTPGLLNVLDAIARHGCVLATGHLAADEVMQLIPLALARGVRRIIITHPHYPSVNLSDAQLATLLRYPDVYVEHCFAIHTQDGVGLQRFADSILATGPERVLLSTDFGQVNSEAFPAGTVIYALEMGRLMKGRLGLPEFMDMFAANGRRALGLG</sequence>
<dbReference type="AlphaFoldDB" id="A0A420KH75"/>
<reference evidence="1 2" key="1">
    <citation type="submission" date="2018-09" db="EMBL/GenBank/DDBJ databases">
        <title>Genome comparison of Alicycliphilus sp. BQ1, a polyurethanolytic bacterium, with its closest phylogenetic relatives Alicycliphilus denitrificans BC and K601, unable to attack polyurethane.</title>
        <authorList>
            <person name="Loza-Tavera H."/>
            <person name="Lozano L."/>
            <person name="Cevallos M."/>
            <person name="Maya-Lucas O."/>
            <person name="Garcia-Mena J."/>
            <person name="Hernandez J."/>
        </authorList>
    </citation>
    <scope>NUCLEOTIDE SEQUENCE [LARGE SCALE GENOMIC DNA]</scope>
    <source>
        <strain evidence="1 2">BQ1</strain>
    </source>
</reference>
<evidence type="ECO:0008006" key="3">
    <source>
        <dbReference type="Google" id="ProtNLM"/>
    </source>
</evidence>
<dbReference type="EMBL" id="NKDB02000001">
    <property type="protein sequence ID" value="RKJ99285.1"/>
    <property type="molecule type" value="Genomic_DNA"/>
</dbReference>
<dbReference type="Proteomes" id="UP000216225">
    <property type="component" value="Unassembled WGS sequence"/>
</dbReference>
<proteinExistence type="predicted"/>
<dbReference type="InterPro" id="IPR046249">
    <property type="entry name" value="DUF6282"/>
</dbReference>
<dbReference type="Pfam" id="PF19799">
    <property type="entry name" value="DUF6282"/>
    <property type="match status" value="1"/>
</dbReference>
<dbReference type="RefSeq" id="WP_094436027.1">
    <property type="nucleotide sequence ID" value="NZ_AP024172.1"/>
</dbReference>
<protein>
    <recommendedName>
        <fullName evidence="3">Cytosolic protein</fullName>
    </recommendedName>
</protein>
<dbReference type="InterPro" id="IPR032466">
    <property type="entry name" value="Metal_Hydrolase"/>
</dbReference>
<evidence type="ECO:0000313" key="2">
    <source>
        <dbReference type="Proteomes" id="UP000216225"/>
    </source>
</evidence>
<gene>
    <name evidence="1" type="ORF">CE154_005960</name>
</gene>
<name>A0A420KH75_9BURK</name>
<dbReference type="SUPFAM" id="SSF51556">
    <property type="entry name" value="Metallo-dependent hydrolases"/>
    <property type="match status" value="1"/>
</dbReference>
<accession>A0A420KH75</accession>
<evidence type="ECO:0000313" key="1">
    <source>
        <dbReference type="EMBL" id="RKJ99285.1"/>
    </source>
</evidence>
<dbReference type="Gene3D" id="3.20.20.140">
    <property type="entry name" value="Metal-dependent hydrolases"/>
    <property type="match status" value="1"/>
</dbReference>
<comment type="caution">
    <text evidence="1">The sequence shown here is derived from an EMBL/GenBank/DDBJ whole genome shotgun (WGS) entry which is preliminary data.</text>
</comment>
<organism evidence="1 2">
    <name type="scientific">Alicycliphilus denitrificans</name>
    <dbReference type="NCBI Taxonomy" id="179636"/>
    <lineage>
        <taxon>Bacteria</taxon>
        <taxon>Pseudomonadati</taxon>
        <taxon>Pseudomonadota</taxon>
        <taxon>Betaproteobacteria</taxon>
        <taxon>Burkholderiales</taxon>
        <taxon>Comamonadaceae</taxon>
        <taxon>Alicycliphilus</taxon>
    </lineage>
</organism>